<feature type="domain" description="TonB-dependent receptor plug" evidence="11">
    <location>
        <begin position="73"/>
        <end position="175"/>
    </location>
</feature>
<evidence type="ECO:0000256" key="4">
    <source>
        <dbReference type="ARBA" id="ARBA00022729"/>
    </source>
</evidence>
<evidence type="ECO:0000256" key="8">
    <source>
        <dbReference type="ARBA" id="ARBA00023136"/>
    </source>
</evidence>
<comment type="subcellular location">
    <subcellularLocation>
        <location evidence="1">Cell outer membrane</location>
        <topology evidence="1">Multi-pass membrane protein</topology>
    </subcellularLocation>
</comment>
<dbReference type="GO" id="GO:0006811">
    <property type="term" value="P:monoatomic ion transport"/>
    <property type="evidence" value="ECO:0007669"/>
    <property type="project" value="UniProtKB-KW"/>
</dbReference>
<dbReference type="SUPFAM" id="SSF56935">
    <property type="entry name" value="Porins"/>
    <property type="match status" value="1"/>
</dbReference>
<proteinExistence type="predicted"/>
<evidence type="ECO:0000259" key="11">
    <source>
        <dbReference type="Pfam" id="PF07715"/>
    </source>
</evidence>
<dbReference type="Gene3D" id="2.40.170.20">
    <property type="entry name" value="TonB-dependent receptor, beta-barrel domain"/>
    <property type="match status" value="1"/>
</dbReference>
<dbReference type="Gene3D" id="2.170.130.10">
    <property type="entry name" value="TonB-dependent receptor, plug domain"/>
    <property type="match status" value="1"/>
</dbReference>
<keyword evidence="5" id="KW-0406">Ion transport</keyword>
<dbReference type="InterPro" id="IPR039426">
    <property type="entry name" value="TonB-dep_rcpt-like"/>
</dbReference>
<accession>A0A0F9XXE9</accession>
<dbReference type="InterPro" id="IPR036942">
    <property type="entry name" value="Beta-barrel_TonB_sf"/>
</dbReference>
<evidence type="ECO:0000256" key="1">
    <source>
        <dbReference type="ARBA" id="ARBA00004571"/>
    </source>
</evidence>
<dbReference type="CDD" id="cd01347">
    <property type="entry name" value="ligand_gated_channel"/>
    <property type="match status" value="1"/>
</dbReference>
<evidence type="ECO:0000256" key="3">
    <source>
        <dbReference type="ARBA" id="ARBA00022692"/>
    </source>
</evidence>
<dbReference type="InterPro" id="IPR037066">
    <property type="entry name" value="Plug_dom_sf"/>
</dbReference>
<feature type="domain" description="TonB-dependent receptor-like beta-barrel" evidence="10">
    <location>
        <begin position="251"/>
        <end position="604"/>
    </location>
</feature>
<evidence type="ECO:0000259" key="10">
    <source>
        <dbReference type="Pfam" id="PF00593"/>
    </source>
</evidence>
<keyword evidence="2" id="KW-0813">Transport</keyword>
<dbReference type="AlphaFoldDB" id="A0A0F9XXE9"/>
<evidence type="ECO:0000256" key="2">
    <source>
        <dbReference type="ARBA" id="ARBA00022448"/>
    </source>
</evidence>
<dbReference type="InterPro" id="IPR000531">
    <property type="entry name" value="Beta-barrel_TonB"/>
</dbReference>
<keyword evidence="7" id="KW-0626">Porin</keyword>
<dbReference type="PANTHER" id="PTHR30069">
    <property type="entry name" value="TONB-DEPENDENT OUTER MEMBRANE RECEPTOR"/>
    <property type="match status" value="1"/>
</dbReference>
<dbReference type="GO" id="GO:0009279">
    <property type="term" value="C:cell outer membrane"/>
    <property type="evidence" value="ECO:0007669"/>
    <property type="project" value="UniProtKB-SubCell"/>
</dbReference>
<dbReference type="InterPro" id="IPR010101">
    <property type="entry name" value="B12_transptr_BtuB"/>
</dbReference>
<keyword evidence="3" id="KW-0812">Transmembrane</keyword>
<dbReference type="Pfam" id="PF00593">
    <property type="entry name" value="TonB_dep_Rec_b-barrel"/>
    <property type="match status" value="1"/>
</dbReference>
<gene>
    <name evidence="12" type="ORF">LCGC14_0090020</name>
</gene>
<evidence type="ECO:0000256" key="6">
    <source>
        <dbReference type="ARBA" id="ARBA00023077"/>
    </source>
</evidence>
<keyword evidence="8" id="KW-0472">Membrane</keyword>
<dbReference type="PANTHER" id="PTHR30069:SF53">
    <property type="entry name" value="COLICIN I RECEPTOR-RELATED"/>
    <property type="match status" value="1"/>
</dbReference>
<dbReference type="NCBIfam" id="TIGR01779">
    <property type="entry name" value="TonB-B12"/>
    <property type="match status" value="1"/>
</dbReference>
<dbReference type="EMBL" id="LAZR01000024">
    <property type="protein sequence ID" value="KKO04102.1"/>
    <property type="molecule type" value="Genomic_DNA"/>
</dbReference>
<dbReference type="PROSITE" id="PS52016">
    <property type="entry name" value="TONB_DEPENDENT_REC_3"/>
    <property type="match status" value="1"/>
</dbReference>
<reference evidence="12" key="1">
    <citation type="journal article" date="2015" name="Nature">
        <title>Complex archaea that bridge the gap between prokaryotes and eukaryotes.</title>
        <authorList>
            <person name="Spang A."/>
            <person name="Saw J.H."/>
            <person name="Jorgensen S.L."/>
            <person name="Zaremba-Niedzwiedzka K."/>
            <person name="Martijn J."/>
            <person name="Lind A.E."/>
            <person name="van Eijk R."/>
            <person name="Schleper C."/>
            <person name="Guy L."/>
            <person name="Ettema T.J."/>
        </authorList>
    </citation>
    <scope>NUCLEOTIDE SEQUENCE</scope>
</reference>
<dbReference type="GO" id="GO:0015420">
    <property type="term" value="F:ABC-type vitamin B12 transporter activity"/>
    <property type="evidence" value="ECO:0007669"/>
    <property type="project" value="InterPro"/>
</dbReference>
<keyword evidence="6" id="KW-0798">TonB box</keyword>
<evidence type="ECO:0000256" key="5">
    <source>
        <dbReference type="ARBA" id="ARBA00023065"/>
    </source>
</evidence>
<organism evidence="12">
    <name type="scientific">marine sediment metagenome</name>
    <dbReference type="NCBI Taxonomy" id="412755"/>
    <lineage>
        <taxon>unclassified sequences</taxon>
        <taxon>metagenomes</taxon>
        <taxon>ecological metagenomes</taxon>
    </lineage>
</organism>
<evidence type="ECO:0008006" key="13">
    <source>
        <dbReference type="Google" id="ProtNLM"/>
    </source>
</evidence>
<dbReference type="GO" id="GO:0046930">
    <property type="term" value="C:pore complex"/>
    <property type="evidence" value="ECO:0007669"/>
    <property type="project" value="UniProtKB-KW"/>
</dbReference>
<evidence type="ECO:0000256" key="7">
    <source>
        <dbReference type="ARBA" id="ARBA00023114"/>
    </source>
</evidence>
<protein>
    <recommendedName>
        <fullName evidence="13">TonB-dependent vitamin B12 receptor</fullName>
    </recommendedName>
</protein>
<evidence type="ECO:0000256" key="9">
    <source>
        <dbReference type="ARBA" id="ARBA00023237"/>
    </source>
</evidence>
<keyword evidence="4" id="KW-0732">Signal</keyword>
<dbReference type="InterPro" id="IPR012910">
    <property type="entry name" value="Plug_dom"/>
</dbReference>
<dbReference type="Pfam" id="PF07715">
    <property type="entry name" value="Plug"/>
    <property type="match status" value="1"/>
</dbReference>
<sequence>MLVAVLLPPSLLFSVSVVRVGTTEQLSSMKTFFRAPVAFGLVGLSSLSFAHTLNLEDQVVTATRTAQSGAQSIAATSVFDRNDIERLQVTSVDQLLRRVPGVNVVNTGGPGKNTTISIRGASTNQVLVLIDGVRIGSATTGDAALQNLPVEQIERIEVVRGARSSLYGSEAIGGVIQIFTRRGGDGGAQPYFSTTVGSAQHLAGSAGVSGGDDKAWYNLGVSSLKDEGIDARPSREVDHDGYREMSANLSGGYRFANGLTLDGNLLQVDSHNDYDSGLDANADNVTKVYGARARFAPLTAWDVTLQAGRSEDKTDTFNGNVFNTRIDTRRDSFGWQNDLHVAEGQLLTLGYDWLYDEVNGTGSFAEDSRENQGVYGQYLGQFGRHEVQLSVRHDDNEQFGAHNTGSLGYGLQLNDQLRFTTSYGTAFKAPTFNQLYYPGFGNENLEPESSKSLEAGLQGSHEWGNWSATVFKNEIEDLIAYFNSGAGLQAQNIDEASIKGLELEAATQLLGWSWQGNLTLQDPQNKSSRSGQGDLLPRRAEQIFNLDVDRRFGRIGLGASLHAEGRRWDNASNTTDLHGYNTLDLRATYWLSHAWRVQAQVTNLFDTEYETAATYQQPGRAGYLTLRYQAM</sequence>
<evidence type="ECO:0000313" key="12">
    <source>
        <dbReference type="EMBL" id="KKO04102.1"/>
    </source>
</evidence>
<dbReference type="GO" id="GO:0015288">
    <property type="term" value="F:porin activity"/>
    <property type="evidence" value="ECO:0007669"/>
    <property type="project" value="UniProtKB-KW"/>
</dbReference>
<name>A0A0F9XXE9_9ZZZZ</name>
<keyword evidence="9" id="KW-0998">Cell outer membrane</keyword>
<comment type="caution">
    <text evidence="12">The sequence shown here is derived from an EMBL/GenBank/DDBJ whole genome shotgun (WGS) entry which is preliminary data.</text>
</comment>